<evidence type="ECO:0000313" key="3">
    <source>
        <dbReference type="Proteomes" id="UP001234989"/>
    </source>
</evidence>
<name>A0AAF1A0B6_SOLVR</name>
<feature type="transmembrane region" description="Helical" evidence="1">
    <location>
        <begin position="333"/>
        <end position="353"/>
    </location>
</feature>
<gene>
    <name evidence="2" type="ORF">MTR67_051661</name>
</gene>
<keyword evidence="1" id="KW-1133">Transmembrane helix</keyword>
<dbReference type="InterPro" id="IPR004252">
    <property type="entry name" value="Probable_transposase_24"/>
</dbReference>
<keyword evidence="3" id="KW-1185">Reference proteome</keyword>
<dbReference type="PANTHER" id="PTHR33063:SF13">
    <property type="entry name" value="OS02G0583500 PROTEIN"/>
    <property type="match status" value="1"/>
</dbReference>
<dbReference type="Pfam" id="PF03004">
    <property type="entry name" value="Transposase_24"/>
    <property type="match status" value="1"/>
</dbReference>
<evidence type="ECO:0000313" key="2">
    <source>
        <dbReference type="EMBL" id="WMV58276.1"/>
    </source>
</evidence>
<dbReference type="EMBL" id="CP133623">
    <property type="protein sequence ID" value="WMV58276.1"/>
    <property type="molecule type" value="Genomic_DNA"/>
</dbReference>
<feature type="transmembrane region" description="Helical" evidence="1">
    <location>
        <begin position="112"/>
        <end position="134"/>
    </location>
</feature>
<organism evidence="2 3">
    <name type="scientific">Solanum verrucosum</name>
    <dbReference type="NCBI Taxonomy" id="315347"/>
    <lineage>
        <taxon>Eukaryota</taxon>
        <taxon>Viridiplantae</taxon>
        <taxon>Streptophyta</taxon>
        <taxon>Embryophyta</taxon>
        <taxon>Tracheophyta</taxon>
        <taxon>Spermatophyta</taxon>
        <taxon>Magnoliopsida</taxon>
        <taxon>eudicotyledons</taxon>
        <taxon>Gunneridae</taxon>
        <taxon>Pentapetalae</taxon>
        <taxon>asterids</taxon>
        <taxon>lamiids</taxon>
        <taxon>Solanales</taxon>
        <taxon>Solanaceae</taxon>
        <taxon>Solanoideae</taxon>
        <taxon>Solaneae</taxon>
        <taxon>Solanum</taxon>
    </lineage>
</organism>
<sequence length="354" mass="40314">MFLKSKRPAWPTKAIDKPSIDPRPVDWVRGSGLHQDLVPYNREASVKNHEGSPRHVNPSTVRGWASTMFDKDNINSILGGGHVLLTTPDVVTSRAFSIPASMSFVEETRTRIVFYINGIYVELIFLGFLTPSIYDASTRIKNGRGKTRGKGLEKMKKAMGSKMKIDIPVGRGRPTKPVQSAKLSNEFGIIARNFISLPNKWKELTREDRDAALIRCHKRCDINKVNRTKLKSNHFMGSKAFVAARAELGENEPEKVEPDRIEFYKHTHYKSKKGWSSLEAETHYELRLFVPSSTAFGIKDVGEHLATWMNMSPSRFWDLYSCFRQLCASDFQVLRGILWYIGFGLLLLWSYVIV</sequence>
<dbReference type="PANTHER" id="PTHR33063">
    <property type="entry name" value="OS02G0583500 PROTEIN"/>
    <property type="match status" value="1"/>
</dbReference>
<reference evidence="2" key="1">
    <citation type="submission" date="2023-08" db="EMBL/GenBank/DDBJ databases">
        <title>A de novo genome assembly of Solanum verrucosum Schlechtendal, a Mexican diploid species geographically isolated from the other diploid A-genome species in potato relatives.</title>
        <authorList>
            <person name="Hosaka K."/>
        </authorList>
    </citation>
    <scope>NUCLEOTIDE SEQUENCE</scope>
    <source>
        <tissue evidence="2">Young leaves</tissue>
    </source>
</reference>
<keyword evidence="1" id="KW-0472">Membrane</keyword>
<proteinExistence type="predicted"/>
<accession>A0AAF1A0B6</accession>
<evidence type="ECO:0000256" key="1">
    <source>
        <dbReference type="SAM" id="Phobius"/>
    </source>
</evidence>
<keyword evidence="1" id="KW-0812">Transmembrane</keyword>
<dbReference type="Proteomes" id="UP001234989">
    <property type="component" value="Chromosome 12"/>
</dbReference>
<dbReference type="AlphaFoldDB" id="A0AAF1A0B6"/>
<protein>
    <submittedName>
        <fullName evidence="2">Uncharacterized protein</fullName>
    </submittedName>
</protein>